<dbReference type="KEGG" id="vg:6372666"/>
<reference evidence="1 2" key="1">
    <citation type="journal article" date="2008" name="Virology">
        <title>Characterization of Pseudomonas chlororaphis myovirus 201varphi2-1 via genomic sequencing, mass spectrometry, and electron microscopy.</title>
        <authorList>
            <person name="Thomas J.A."/>
            <person name="Rolando M.R."/>
            <person name="Carroll C.A."/>
            <person name="Shen P.S."/>
            <person name="Belnap D.M."/>
            <person name="Weintraub S.T."/>
            <person name="Serwer P."/>
            <person name="Hardies S.C."/>
        </authorList>
    </citation>
    <scope>NUCLEOTIDE SEQUENCE</scope>
</reference>
<gene>
    <name evidence="1" type="ORF">201phi2-1p142</name>
</gene>
<organismHost>
    <name type="scientific">Pseudomonas chlororaphis</name>
    <dbReference type="NCBI Taxonomy" id="587753"/>
</organismHost>
<proteinExistence type="predicted"/>
<evidence type="ECO:0000313" key="1">
    <source>
        <dbReference type="EMBL" id="ABY62973.1"/>
    </source>
</evidence>
<protein>
    <submittedName>
        <fullName evidence="1">Uncharacterized protein</fullName>
    </submittedName>
</protein>
<evidence type="ECO:0000313" key="2">
    <source>
        <dbReference type="Proteomes" id="UP000002421"/>
    </source>
</evidence>
<name>B3FJ05_BP201</name>
<sequence length="97" mass="11136">MECPCCQNEMTLIRSHVATGTSDFEGRTYDVFICEYRSQWCNGLIAKHDVFDQKVTFVTPGHTNTTLHLNFINSVSKDDLLKAVFTTYEWCAYKGIE</sequence>
<accession>B3FJ05</accession>
<dbReference type="RefSeq" id="YP_001956866.1">
    <property type="nucleotide sequence ID" value="NC_010821.1"/>
</dbReference>
<dbReference type="EMBL" id="EU197055">
    <property type="protein sequence ID" value="ABY62973.1"/>
    <property type="molecule type" value="Genomic_DNA"/>
</dbReference>
<organism evidence="1 2">
    <name type="scientific">Pseudomonas phage 201phi2-1</name>
    <name type="common">Pseudomonas chlororaphis phage 201phi2-1</name>
    <dbReference type="NCBI Taxonomy" id="198110"/>
    <lineage>
        <taxon>Viruses</taxon>
        <taxon>Duplodnaviria</taxon>
        <taxon>Heunggongvirae</taxon>
        <taxon>Uroviricota</taxon>
        <taxon>Caudoviricetes</taxon>
        <taxon>Chimalliviridae</taxon>
        <taxon>Serwervirus</taxon>
        <taxon>Serwervirus 201phi21</taxon>
    </lineage>
</organism>
<dbReference type="Proteomes" id="UP000002421">
    <property type="component" value="Segment"/>
</dbReference>
<keyword evidence="2" id="KW-1185">Reference proteome</keyword>